<evidence type="ECO:0000313" key="8">
    <source>
        <dbReference type="EMBL" id="AGS33712.1"/>
    </source>
</evidence>
<name>S5SRR7_9CORY</name>
<dbReference type="PATRIC" id="fig|1224163.3.peg.231"/>
<evidence type="ECO:0000313" key="9">
    <source>
        <dbReference type="Proteomes" id="UP000015388"/>
    </source>
</evidence>
<dbReference type="PANTHER" id="PTHR38459">
    <property type="entry name" value="PROPHAGE BACTOPRENOL-LINKED GLUCOSE TRANSLOCASE HOMOLOG"/>
    <property type="match status" value="1"/>
</dbReference>
<proteinExistence type="inferred from homology"/>
<dbReference type="GO" id="GO:0000271">
    <property type="term" value="P:polysaccharide biosynthetic process"/>
    <property type="evidence" value="ECO:0007669"/>
    <property type="project" value="InterPro"/>
</dbReference>
<feature type="transmembrane region" description="Helical" evidence="6">
    <location>
        <begin position="12"/>
        <end position="38"/>
    </location>
</feature>
<evidence type="ECO:0000256" key="1">
    <source>
        <dbReference type="ARBA" id="ARBA00004141"/>
    </source>
</evidence>
<dbReference type="RefSeq" id="WP_020933647.1">
    <property type="nucleotide sequence ID" value="NC_021915.1"/>
</dbReference>
<comment type="similarity">
    <text evidence="2">Belongs to the GtrA family.</text>
</comment>
<dbReference type="Proteomes" id="UP000015388">
    <property type="component" value="Chromosome"/>
</dbReference>
<dbReference type="OrthoDB" id="3828151at2"/>
<feature type="transmembrane region" description="Helical" evidence="6">
    <location>
        <begin position="112"/>
        <end position="129"/>
    </location>
</feature>
<dbReference type="InterPro" id="IPR051401">
    <property type="entry name" value="GtrA_CellWall_Glycosyl"/>
</dbReference>
<reference evidence="8 9" key="1">
    <citation type="submission" date="2012-11" db="EMBL/GenBank/DDBJ databases">
        <title>The complete genome sequence of Corynebacterium maris Coryn-1 (=DSM 45190).</title>
        <authorList>
            <person name="Schaffert L."/>
            <person name="Albersmeier A."/>
            <person name="Kalinowski J."/>
            <person name="Ruckert C."/>
        </authorList>
    </citation>
    <scope>NUCLEOTIDE SEQUENCE [LARGE SCALE GENOMIC DNA]</scope>
    <source>
        <strain evidence="9">Coryn-1</strain>
    </source>
</reference>
<protein>
    <recommendedName>
        <fullName evidence="7">GtrA/DPMS transmembrane domain-containing protein</fullName>
    </recommendedName>
</protein>
<dbReference type="GO" id="GO:0005886">
    <property type="term" value="C:plasma membrane"/>
    <property type="evidence" value="ECO:0007669"/>
    <property type="project" value="TreeGrafter"/>
</dbReference>
<keyword evidence="4 6" id="KW-1133">Transmembrane helix</keyword>
<evidence type="ECO:0000256" key="3">
    <source>
        <dbReference type="ARBA" id="ARBA00022692"/>
    </source>
</evidence>
<organism evidence="8 9">
    <name type="scientific">Corynebacterium maris DSM 45190</name>
    <dbReference type="NCBI Taxonomy" id="1224163"/>
    <lineage>
        <taxon>Bacteria</taxon>
        <taxon>Bacillati</taxon>
        <taxon>Actinomycetota</taxon>
        <taxon>Actinomycetes</taxon>
        <taxon>Mycobacteriales</taxon>
        <taxon>Corynebacteriaceae</taxon>
        <taxon>Corynebacterium</taxon>
    </lineage>
</organism>
<dbReference type="EMBL" id="CP003924">
    <property type="protein sequence ID" value="AGS33712.1"/>
    <property type="molecule type" value="Genomic_DNA"/>
</dbReference>
<keyword evidence="9" id="KW-1185">Reference proteome</keyword>
<evidence type="ECO:0000256" key="2">
    <source>
        <dbReference type="ARBA" id="ARBA00009399"/>
    </source>
</evidence>
<keyword evidence="3 6" id="KW-0812">Transmembrane</keyword>
<dbReference type="PANTHER" id="PTHR38459:SF6">
    <property type="entry name" value="ARABINOGALACTAN BIOSYNTHESIS RECRUITING PROTEIN RV3789"/>
    <property type="match status" value="1"/>
</dbReference>
<evidence type="ECO:0000256" key="5">
    <source>
        <dbReference type="ARBA" id="ARBA00023136"/>
    </source>
</evidence>
<dbReference type="KEGG" id="cmd:B841_01145"/>
<evidence type="ECO:0000259" key="7">
    <source>
        <dbReference type="Pfam" id="PF04138"/>
    </source>
</evidence>
<dbReference type="Pfam" id="PF04138">
    <property type="entry name" value="GtrA_DPMS_TM"/>
    <property type="match status" value="1"/>
</dbReference>
<sequence length="156" mass="17082">MASTRKDSTLWTQLSSFLGVGIFTAIIDATITFTLTHFGLHRNAAKAVGWVFGTAAAYLLNSRFTFKTKVTKGKALAVFLLYASTFGIQNLLYWATNGPLLALGFDGLTKDIISFVIAQGVATVTNFVLQRTVVFRERRVPVVVEDVPPYGRGETK</sequence>
<keyword evidence="5 6" id="KW-0472">Membrane</keyword>
<dbReference type="HOGENOM" id="CLU_083873_3_1_11"/>
<feature type="transmembrane region" description="Helical" evidence="6">
    <location>
        <begin position="44"/>
        <end position="61"/>
    </location>
</feature>
<feature type="domain" description="GtrA/DPMS transmembrane" evidence="7">
    <location>
        <begin position="17"/>
        <end position="135"/>
    </location>
</feature>
<evidence type="ECO:0000256" key="4">
    <source>
        <dbReference type="ARBA" id="ARBA00022989"/>
    </source>
</evidence>
<feature type="transmembrane region" description="Helical" evidence="6">
    <location>
        <begin position="73"/>
        <end position="92"/>
    </location>
</feature>
<dbReference type="InterPro" id="IPR007267">
    <property type="entry name" value="GtrA_DPMS_TM"/>
</dbReference>
<accession>S5SRR7</accession>
<dbReference type="eggNOG" id="COG2246">
    <property type="taxonomic scope" value="Bacteria"/>
</dbReference>
<gene>
    <name evidence="8" type="ORF">B841_01145</name>
</gene>
<dbReference type="STRING" id="1224163.B841_01145"/>
<evidence type="ECO:0000256" key="6">
    <source>
        <dbReference type="SAM" id="Phobius"/>
    </source>
</evidence>
<dbReference type="AlphaFoldDB" id="S5SRR7"/>
<comment type="subcellular location">
    <subcellularLocation>
        <location evidence="1">Membrane</location>
        <topology evidence="1">Multi-pass membrane protein</topology>
    </subcellularLocation>
</comment>